<keyword evidence="2" id="KW-1185">Reference proteome</keyword>
<evidence type="ECO:0000313" key="1">
    <source>
        <dbReference type="EMBL" id="GIJ50789.1"/>
    </source>
</evidence>
<evidence type="ECO:0008006" key="3">
    <source>
        <dbReference type="Google" id="ProtNLM"/>
    </source>
</evidence>
<name>A0A8J3YSB0_9ACTN</name>
<organism evidence="1 2">
    <name type="scientific">Virgisporangium aliadipatigenens</name>
    <dbReference type="NCBI Taxonomy" id="741659"/>
    <lineage>
        <taxon>Bacteria</taxon>
        <taxon>Bacillati</taxon>
        <taxon>Actinomycetota</taxon>
        <taxon>Actinomycetes</taxon>
        <taxon>Micromonosporales</taxon>
        <taxon>Micromonosporaceae</taxon>
        <taxon>Virgisporangium</taxon>
    </lineage>
</organism>
<protein>
    <recommendedName>
        <fullName evidence="3">PIN domain-containing protein</fullName>
    </recommendedName>
</protein>
<sequence>MTWRVILDASAIGAFANASIHVGEVLAEIADEPGATVGLPVEALTIAYAAGSETGRLDLLVKRPNVDVIPAADVDEWRRIANAMRLLGSYDRAVAALLVIDGAAQYVVTCDPQAYGGLPTLQVWRD</sequence>
<reference evidence="1" key="1">
    <citation type="submission" date="2021-01" db="EMBL/GenBank/DDBJ databases">
        <title>Whole genome shotgun sequence of Virgisporangium aliadipatigenens NBRC 105644.</title>
        <authorList>
            <person name="Komaki H."/>
            <person name="Tamura T."/>
        </authorList>
    </citation>
    <scope>NUCLEOTIDE SEQUENCE</scope>
    <source>
        <strain evidence="1">NBRC 105644</strain>
    </source>
</reference>
<evidence type="ECO:0000313" key="2">
    <source>
        <dbReference type="Proteomes" id="UP000619260"/>
    </source>
</evidence>
<dbReference type="Proteomes" id="UP000619260">
    <property type="component" value="Unassembled WGS sequence"/>
</dbReference>
<comment type="caution">
    <text evidence="1">The sequence shown here is derived from an EMBL/GenBank/DDBJ whole genome shotgun (WGS) entry which is preliminary data.</text>
</comment>
<dbReference type="EMBL" id="BOPF01000039">
    <property type="protein sequence ID" value="GIJ50789.1"/>
    <property type="molecule type" value="Genomic_DNA"/>
</dbReference>
<gene>
    <name evidence="1" type="ORF">Val02_76750</name>
</gene>
<proteinExistence type="predicted"/>
<dbReference type="RefSeq" id="WP_203904209.1">
    <property type="nucleotide sequence ID" value="NZ_BOPF01000039.1"/>
</dbReference>
<dbReference type="AlphaFoldDB" id="A0A8J3YSB0"/>
<accession>A0A8J3YSB0</accession>